<gene>
    <name evidence="2" type="ORF">RN001_003609</name>
</gene>
<comment type="caution">
    <text evidence="2">The sequence shown here is derived from an EMBL/GenBank/DDBJ whole genome shotgun (WGS) entry which is preliminary data.</text>
</comment>
<keyword evidence="3" id="KW-1185">Reference proteome</keyword>
<dbReference type="PANTHER" id="PTHR33327">
    <property type="entry name" value="ENDONUCLEASE"/>
    <property type="match status" value="1"/>
</dbReference>
<dbReference type="Pfam" id="PF23055">
    <property type="entry name" value="DUF7041"/>
    <property type="match status" value="1"/>
</dbReference>
<name>A0AAN7SRN2_9COLE</name>
<evidence type="ECO:0000313" key="2">
    <source>
        <dbReference type="EMBL" id="KAK4887338.1"/>
    </source>
</evidence>
<evidence type="ECO:0000313" key="3">
    <source>
        <dbReference type="Proteomes" id="UP001353858"/>
    </source>
</evidence>
<feature type="domain" description="DUF7041" evidence="1">
    <location>
        <begin position="25"/>
        <end position="107"/>
    </location>
</feature>
<accession>A0AAN7SRN2</accession>
<organism evidence="2 3">
    <name type="scientific">Aquatica leii</name>
    <dbReference type="NCBI Taxonomy" id="1421715"/>
    <lineage>
        <taxon>Eukaryota</taxon>
        <taxon>Metazoa</taxon>
        <taxon>Ecdysozoa</taxon>
        <taxon>Arthropoda</taxon>
        <taxon>Hexapoda</taxon>
        <taxon>Insecta</taxon>
        <taxon>Pterygota</taxon>
        <taxon>Neoptera</taxon>
        <taxon>Endopterygota</taxon>
        <taxon>Coleoptera</taxon>
        <taxon>Polyphaga</taxon>
        <taxon>Elateriformia</taxon>
        <taxon>Elateroidea</taxon>
        <taxon>Lampyridae</taxon>
        <taxon>Luciolinae</taxon>
        <taxon>Aquatica</taxon>
    </lineage>
</organism>
<protein>
    <recommendedName>
        <fullName evidence="1">DUF7041 domain-containing protein</fullName>
    </recommendedName>
</protein>
<dbReference type="EMBL" id="JARPUR010000001">
    <property type="protein sequence ID" value="KAK4887338.1"/>
    <property type="molecule type" value="Genomic_DNA"/>
</dbReference>
<proteinExistence type="predicted"/>
<dbReference type="AlphaFoldDB" id="A0AAN7SRN2"/>
<sequence>MNAEESSVTHATQIQHVEEVRQVRLPPFWYKNPIIWFAQVEAQFETYKIRADTSRYYTVISALDSAVLQEVSDIIPTPPVKDKYDTLKKQIILRFSDSEDRQLRKVLTEIELGDKTPSQLLREMKLLAGTRFDEKVLKTLRLQQMPASVQAILTVSDTLELDKMADVADKTNEV</sequence>
<dbReference type="PANTHER" id="PTHR33327:SF3">
    <property type="entry name" value="RNA-DIRECTED DNA POLYMERASE"/>
    <property type="match status" value="1"/>
</dbReference>
<dbReference type="Proteomes" id="UP001353858">
    <property type="component" value="Unassembled WGS sequence"/>
</dbReference>
<reference evidence="3" key="1">
    <citation type="submission" date="2023-01" db="EMBL/GenBank/DDBJ databases">
        <title>Key to firefly adult light organ development and bioluminescence: homeobox transcription factors regulate luciferase expression and transportation to peroxisome.</title>
        <authorList>
            <person name="Fu X."/>
        </authorList>
    </citation>
    <scope>NUCLEOTIDE SEQUENCE [LARGE SCALE GENOMIC DNA]</scope>
</reference>
<evidence type="ECO:0000259" key="1">
    <source>
        <dbReference type="Pfam" id="PF23055"/>
    </source>
</evidence>
<dbReference type="InterPro" id="IPR055469">
    <property type="entry name" value="DUF7041"/>
</dbReference>